<organism evidence="7 8">
    <name type="scientific">Anaeromyxobacter oryzae</name>
    <dbReference type="NCBI Taxonomy" id="2918170"/>
    <lineage>
        <taxon>Bacteria</taxon>
        <taxon>Pseudomonadati</taxon>
        <taxon>Myxococcota</taxon>
        <taxon>Myxococcia</taxon>
        <taxon>Myxococcales</taxon>
        <taxon>Cystobacterineae</taxon>
        <taxon>Anaeromyxobacteraceae</taxon>
        <taxon>Anaeromyxobacter</taxon>
    </lineage>
</organism>
<keyword evidence="8" id="KW-1185">Reference proteome</keyword>
<evidence type="ECO:0000313" key="7">
    <source>
        <dbReference type="EMBL" id="BDG03264.1"/>
    </source>
</evidence>
<keyword evidence="5" id="KW-1133">Transmembrane helix</keyword>
<keyword evidence="6" id="KW-0472">Membrane</keyword>
<keyword evidence="4" id="KW-0812">Transmembrane</keyword>
<evidence type="ECO:0000256" key="3">
    <source>
        <dbReference type="ARBA" id="ARBA00022475"/>
    </source>
</evidence>
<evidence type="ECO:0000256" key="1">
    <source>
        <dbReference type="ARBA" id="ARBA00004651"/>
    </source>
</evidence>
<sequence length="168" mass="17444">MFEAGGAGARRTEEVADLPVRLALGGSMLYHGLAKLRGEGPSQTGQMFESVGLKPGRGLALATGIAETVAGGLAILGIATRPAAIAVLVTQAVAIWKVQAPKGYDIVKGGMEYNLALIAMSLGLLATRPGAVSLHRAALRRGRLGGLTSMFRRELPMTFADRALAIVH</sequence>
<reference evidence="8" key="1">
    <citation type="journal article" date="2022" name="Int. J. Syst. Evol. Microbiol.">
        <title>Anaeromyxobacter oryzae sp. nov., Anaeromyxobacter diazotrophicus sp. nov. and Anaeromyxobacter paludicola sp. nov., isolated from paddy soils.</title>
        <authorList>
            <person name="Itoh H."/>
            <person name="Xu Z."/>
            <person name="Mise K."/>
            <person name="Masuda Y."/>
            <person name="Ushijima N."/>
            <person name="Hayakawa C."/>
            <person name="Shiratori Y."/>
            <person name="Senoo K."/>
        </authorList>
    </citation>
    <scope>NUCLEOTIDE SEQUENCE [LARGE SCALE GENOMIC DNA]</scope>
    <source>
        <strain evidence="8">Red232</strain>
    </source>
</reference>
<evidence type="ECO:0000256" key="6">
    <source>
        <dbReference type="ARBA" id="ARBA00023136"/>
    </source>
</evidence>
<protein>
    <recommendedName>
        <fullName evidence="9">DoxX family protein</fullName>
    </recommendedName>
</protein>
<evidence type="ECO:0000256" key="2">
    <source>
        <dbReference type="ARBA" id="ARBA00006679"/>
    </source>
</evidence>
<evidence type="ECO:0008006" key="9">
    <source>
        <dbReference type="Google" id="ProtNLM"/>
    </source>
</evidence>
<dbReference type="InterPro" id="IPR032808">
    <property type="entry name" value="DoxX"/>
</dbReference>
<keyword evidence="3" id="KW-1003">Cell membrane</keyword>
<proteinExistence type="inferred from homology"/>
<gene>
    <name evidence="7" type="ORF">AMOR_22600</name>
</gene>
<dbReference type="Pfam" id="PF07681">
    <property type="entry name" value="DoxX"/>
    <property type="match status" value="1"/>
</dbReference>
<name>A0ABM7WV41_9BACT</name>
<comment type="similarity">
    <text evidence="2">Belongs to the DoxX family.</text>
</comment>
<comment type="subcellular location">
    <subcellularLocation>
        <location evidence="1">Cell membrane</location>
        <topology evidence="1">Multi-pass membrane protein</topology>
    </subcellularLocation>
</comment>
<dbReference type="PANTHER" id="PTHR33452">
    <property type="entry name" value="OXIDOREDUCTASE CATD-RELATED"/>
    <property type="match status" value="1"/>
</dbReference>
<dbReference type="EMBL" id="AP025591">
    <property type="protein sequence ID" value="BDG03264.1"/>
    <property type="molecule type" value="Genomic_DNA"/>
</dbReference>
<evidence type="ECO:0000256" key="5">
    <source>
        <dbReference type="ARBA" id="ARBA00022989"/>
    </source>
</evidence>
<evidence type="ECO:0000313" key="8">
    <source>
        <dbReference type="Proteomes" id="UP001162891"/>
    </source>
</evidence>
<accession>A0ABM7WV41</accession>
<dbReference type="Proteomes" id="UP001162891">
    <property type="component" value="Chromosome"/>
</dbReference>
<dbReference type="RefSeq" id="WP_248361117.1">
    <property type="nucleotide sequence ID" value="NZ_AP025591.1"/>
</dbReference>
<dbReference type="PANTHER" id="PTHR33452:SF1">
    <property type="entry name" value="INNER MEMBRANE PROTEIN YPHA-RELATED"/>
    <property type="match status" value="1"/>
</dbReference>
<evidence type="ECO:0000256" key="4">
    <source>
        <dbReference type="ARBA" id="ARBA00022692"/>
    </source>
</evidence>
<dbReference type="InterPro" id="IPR051907">
    <property type="entry name" value="DoxX-like_oxidoreductase"/>
</dbReference>